<feature type="compositionally biased region" description="Polar residues" evidence="1">
    <location>
        <begin position="19"/>
        <end position="39"/>
    </location>
</feature>
<reference evidence="2 3" key="1">
    <citation type="submission" date="2023-08" db="EMBL/GenBank/DDBJ databases">
        <title>Black Yeasts Isolated from many extreme environments.</title>
        <authorList>
            <person name="Coleine C."/>
            <person name="Stajich J.E."/>
            <person name="Selbmann L."/>
        </authorList>
    </citation>
    <scope>NUCLEOTIDE SEQUENCE [LARGE SCALE GENOMIC DNA]</scope>
    <source>
        <strain evidence="2 3">CCFEE 5910</strain>
    </source>
</reference>
<comment type="caution">
    <text evidence="2">The sequence shown here is derived from an EMBL/GenBank/DDBJ whole genome shotgun (WGS) entry which is preliminary data.</text>
</comment>
<evidence type="ECO:0000313" key="2">
    <source>
        <dbReference type="EMBL" id="KAK5084349.1"/>
    </source>
</evidence>
<accession>A0AAN7SXQ6</accession>
<feature type="region of interest" description="Disordered" evidence="1">
    <location>
        <begin position="1"/>
        <end position="91"/>
    </location>
</feature>
<proteinExistence type="predicted"/>
<sequence>MADNETDFLPSGFGDNDGSGPNVSSIDRVPNSATAANQPSRKRSYDIAASAAVNNTDDGQDNTDDEDDIDITAEPSGTQAPSGPAASPVTMEHEACQDHWTAQQETEKPKTRYHEDDVFGNILPWNNLRQITSRPSLSNNDLGSFTTADMEIDDVEMENKATAIPVEVEMLPAAESVEEVCRPNPASVQASGQQLEMPTQRMTPTEDHAISQTNIAYDASPFLRGAGSLPTDAQTLLSCILGATDHLFTQQNAATNNKMSDMANWLSTMGQGLAQYIQGFAKELAPELAGLKDELTTCEEELIAIRAEDERQSNVTSDISEAVENIKAVSSMKSDVNRCLEDIKTLAQAQANITEQIAKQIKQSEDRIVAEIQRQRRLNPNWPHLALSEKVVDIHVAIFENLAGEQALWRPAATLALTGYSARCVDKVLDMIGMFHREARALLNTYPDSDGFQLFEIAIHGHAPKPITSRRIWFDWVGGNLDHGNRREHEVAFSFVLRLNHGETSEKKKRKLDESVQSGSSVRRTLFDAELFPAV</sequence>
<dbReference type="Proteomes" id="UP001309876">
    <property type="component" value="Unassembled WGS sequence"/>
</dbReference>
<keyword evidence="3" id="KW-1185">Reference proteome</keyword>
<name>A0AAN7SXQ6_9EURO</name>
<gene>
    <name evidence="2" type="ORF">LTR05_005425</name>
</gene>
<dbReference type="EMBL" id="JAVRRJ010000005">
    <property type="protein sequence ID" value="KAK5084349.1"/>
    <property type="molecule type" value="Genomic_DNA"/>
</dbReference>
<evidence type="ECO:0000256" key="1">
    <source>
        <dbReference type="SAM" id="MobiDB-lite"/>
    </source>
</evidence>
<feature type="compositionally biased region" description="Acidic residues" evidence="1">
    <location>
        <begin position="58"/>
        <end position="71"/>
    </location>
</feature>
<protein>
    <submittedName>
        <fullName evidence="2">Uncharacterized protein</fullName>
    </submittedName>
</protein>
<organism evidence="2 3">
    <name type="scientific">Lithohypha guttulata</name>
    <dbReference type="NCBI Taxonomy" id="1690604"/>
    <lineage>
        <taxon>Eukaryota</taxon>
        <taxon>Fungi</taxon>
        <taxon>Dikarya</taxon>
        <taxon>Ascomycota</taxon>
        <taxon>Pezizomycotina</taxon>
        <taxon>Eurotiomycetes</taxon>
        <taxon>Chaetothyriomycetidae</taxon>
        <taxon>Chaetothyriales</taxon>
        <taxon>Trichomeriaceae</taxon>
        <taxon>Lithohypha</taxon>
    </lineage>
</organism>
<dbReference type="AlphaFoldDB" id="A0AAN7SXQ6"/>
<evidence type="ECO:0000313" key="3">
    <source>
        <dbReference type="Proteomes" id="UP001309876"/>
    </source>
</evidence>